<dbReference type="InterPro" id="IPR003795">
    <property type="entry name" value="DUF192"/>
</dbReference>
<comment type="caution">
    <text evidence="1">The sequence shown here is derived from an EMBL/GenBank/DDBJ whole genome shotgun (WGS) entry which is preliminary data.</text>
</comment>
<sequence>MKHGTIRRDGSVLVPQAWRADRPWSRMRGLLGRPALLDRARQALWLTPCGSVHTVGMRYPLDIVFLDRDGCVLAMHEHLRPGRFRGCRGARHTVELAPGGIAALQPQTGEAWQWHMQ</sequence>
<name>A0A846ZMC1_9GAMM</name>
<reference evidence="1 2" key="1">
    <citation type="journal article" date="2017" name="Int. J. Syst. Evol. Microbiol.">
        <title>Oleiagrimonas citrea sp. nov., a marine bacterium isolated from tidal flat sediment and emended description of the genus Oleiagrimonas Fang et al. 2015 and Oleiagrimonas soli.</title>
        <authorList>
            <person name="Yang S.H."/>
            <person name="Seo H.S."/>
            <person name="Seong C.N."/>
            <person name="Kwon K.K."/>
        </authorList>
    </citation>
    <scope>NUCLEOTIDE SEQUENCE [LARGE SCALE GENOMIC DNA]</scope>
    <source>
        <strain evidence="1 2">MEBiC09124</strain>
    </source>
</reference>
<protein>
    <submittedName>
        <fullName evidence="1">DUF192 domain-containing protein</fullName>
    </submittedName>
</protein>
<keyword evidence="2" id="KW-1185">Reference proteome</keyword>
<dbReference type="Proteomes" id="UP000541636">
    <property type="component" value="Unassembled WGS sequence"/>
</dbReference>
<proteinExistence type="predicted"/>
<dbReference type="Pfam" id="PF02643">
    <property type="entry name" value="DUF192"/>
    <property type="match status" value="1"/>
</dbReference>
<organism evidence="1 2">
    <name type="scientific">Oleiagrimonas citrea</name>
    <dbReference type="NCBI Taxonomy" id="1665687"/>
    <lineage>
        <taxon>Bacteria</taxon>
        <taxon>Pseudomonadati</taxon>
        <taxon>Pseudomonadota</taxon>
        <taxon>Gammaproteobacteria</taxon>
        <taxon>Lysobacterales</taxon>
        <taxon>Rhodanobacteraceae</taxon>
        <taxon>Oleiagrimonas</taxon>
    </lineage>
</organism>
<dbReference type="Gene3D" id="2.60.120.1140">
    <property type="entry name" value="Protein of unknown function DUF192"/>
    <property type="match status" value="1"/>
</dbReference>
<gene>
    <name evidence="1" type="ORF">HF690_06470</name>
</gene>
<dbReference type="InterPro" id="IPR038695">
    <property type="entry name" value="Saro_0823-like_sf"/>
</dbReference>
<dbReference type="EMBL" id="JAAZQD010000002">
    <property type="protein sequence ID" value="NKZ38601.1"/>
    <property type="molecule type" value="Genomic_DNA"/>
</dbReference>
<accession>A0A846ZMC1</accession>
<evidence type="ECO:0000313" key="2">
    <source>
        <dbReference type="Proteomes" id="UP000541636"/>
    </source>
</evidence>
<evidence type="ECO:0000313" key="1">
    <source>
        <dbReference type="EMBL" id="NKZ38601.1"/>
    </source>
</evidence>
<dbReference type="AlphaFoldDB" id="A0A846ZMC1"/>
<dbReference type="RefSeq" id="WP_168608864.1">
    <property type="nucleotide sequence ID" value="NZ_JAAZQD010000002.1"/>
</dbReference>